<organism evidence="4 5">
    <name type="scientific">Mycobacterium numidiamassiliense</name>
    <dbReference type="NCBI Taxonomy" id="1841861"/>
    <lineage>
        <taxon>Bacteria</taxon>
        <taxon>Bacillati</taxon>
        <taxon>Actinomycetota</taxon>
        <taxon>Actinomycetes</taxon>
        <taxon>Mycobacteriales</taxon>
        <taxon>Mycobacteriaceae</taxon>
        <taxon>Mycobacterium</taxon>
    </lineage>
</organism>
<dbReference type="GO" id="GO:0016747">
    <property type="term" value="F:acyltransferase activity, transferring groups other than amino-acyl groups"/>
    <property type="evidence" value="ECO:0007669"/>
    <property type="project" value="InterPro"/>
</dbReference>
<dbReference type="RefSeq" id="WP_083746261.1">
    <property type="nucleotide sequence ID" value="NZ_FUEZ01000004.1"/>
</dbReference>
<dbReference type="GO" id="GO:0016020">
    <property type="term" value="C:membrane"/>
    <property type="evidence" value="ECO:0007669"/>
    <property type="project" value="TreeGrafter"/>
</dbReference>
<dbReference type="InterPro" id="IPR043968">
    <property type="entry name" value="SGNH"/>
</dbReference>
<keyword evidence="1" id="KW-0812">Transmembrane</keyword>
<feature type="transmembrane region" description="Helical" evidence="1">
    <location>
        <begin position="207"/>
        <end position="228"/>
    </location>
</feature>
<evidence type="ECO:0000259" key="3">
    <source>
        <dbReference type="Pfam" id="PF19040"/>
    </source>
</evidence>
<feature type="transmembrane region" description="Helical" evidence="1">
    <location>
        <begin position="12"/>
        <end position="31"/>
    </location>
</feature>
<evidence type="ECO:0000313" key="5">
    <source>
        <dbReference type="Proteomes" id="UP000240424"/>
    </source>
</evidence>
<keyword evidence="1" id="KW-0472">Membrane</keyword>
<feature type="domain" description="Acyltransferase 3" evidence="2">
    <location>
        <begin position="11"/>
        <end position="349"/>
    </location>
</feature>
<accession>A0A2U3PH08</accession>
<feature type="transmembrane region" description="Helical" evidence="1">
    <location>
        <begin position="77"/>
        <end position="95"/>
    </location>
</feature>
<feature type="transmembrane region" description="Helical" evidence="1">
    <location>
        <begin position="261"/>
        <end position="279"/>
    </location>
</feature>
<dbReference type="EMBL" id="FUEZ01000004">
    <property type="protein sequence ID" value="SPM43030.1"/>
    <property type="molecule type" value="Genomic_DNA"/>
</dbReference>
<feature type="transmembrane region" description="Helical" evidence="1">
    <location>
        <begin position="333"/>
        <end position="351"/>
    </location>
</feature>
<protein>
    <submittedName>
        <fullName evidence="4">Acyltransferase domain-containing protein</fullName>
    </submittedName>
</protein>
<dbReference type="Pfam" id="PF19040">
    <property type="entry name" value="SGNH"/>
    <property type="match status" value="1"/>
</dbReference>
<keyword evidence="4" id="KW-0808">Transferase</keyword>
<feature type="transmembrane region" description="Helical" evidence="1">
    <location>
        <begin position="291"/>
        <end position="313"/>
    </location>
</feature>
<feature type="domain" description="SGNH" evidence="3">
    <location>
        <begin position="471"/>
        <end position="690"/>
    </location>
</feature>
<dbReference type="OrthoDB" id="3404679at2"/>
<reference evidence="4 5" key="1">
    <citation type="submission" date="2017-01" db="EMBL/GenBank/DDBJ databases">
        <authorList>
            <consortium name="Urmite Genomes"/>
        </authorList>
    </citation>
    <scope>NUCLEOTIDE SEQUENCE [LARGE SCALE GENOMIC DNA]</scope>
    <source>
        <strain evidence="4 5">AB215</strain>
    </source>
</reference>
<dbReference type="InterPro" id="IPR050879">
    <property type="entry name" value="Acyltransferase_3"/>
</dbReference>
<gene>
    <name evidence="4" type="ORF">MNAB215_5252</name>
</gene>
<feature type="transmembrane region" description="Helical" evidence="1">
    <location>
        <begin position="37"/>
        <end position="57"/>
    </location>
</feature>
<dbReference type="GO" id="GO:0009103">
    <property type="term" value="P:lipopolysaccharide biosynthetic process"/>
    <property type="evidence" value="ECO:0007669"/>
    <property type="project" value="TreeGrafter"/>
</dbReference>
<name>A0A2U3PH08_9MYCO</name>
<proteinExistence type="predicted"/>
<keyword evidence="5" id="KW-1185">Reference proteome</keyword>
<dbReference type="InterPro" id="IPR002656">
    <property type="entry name" value="Acyl_transf_3_dom"/>
</dbReference>
<evidence type="ECO:0000256" key="1">
    <source>
        <dbReference type="SAM" id="Phobius"/>
    </source>
</evidence>
<dbReference type="Pfam" id="PF01757">
    <property type="entry name" value="Acyl_transf_3"/>
    <property type="match status" value="1"/>
</dbReference>
<dbReference type="Proteomes" id="UP000240424">
    <property type="component" value="Unassembled WGS sequence"/>
</dbReference>
<feature type="transmembrane region" description="Helical" evidence="1">
    <location>
        <begin position="235"/>
        <end position="255"/>
    </location>
</feature>
<keyword evidence="1" id="KW-1133">Transmembrane helix</keyword>
<evidence type="ECO:0000313" key="4">
    <source>
        <dbReference type="EMBL" id="SPM43030.1"/>
    </source>
</evidence>
<feature type="transmembrane region" description="Helical" evidence="1">
    <location>
        <begin position="383"/>
        <end position="403"/>
    </location>
</feature>
<dbReference type="PANTHER" id="PTHR23028:SF53">
    <property type="entry name" value="ACYL_TRANSF_3 DOMAIN-CONTAINING PROTEIN"/>
    <property type="match status" value="1"/>
</dbReference>
<sequence>MRTRSAGFYRYDLDGLRGIAIALVAVFHVWFGRVSGGVDVFLALSGFFFGGKILRAALDPAVSLSPAAETIRLVRRLVPALVVVLAASAVLTILVQPETRWETFADQSLASLGYYQNWELANTASDYLRAGEAVSPLQHIWSMSVQGQFFVAFLLLITGCAYLFRRPLGTHARTGFVVLLSALTVASFVYATIAHQDNQTTAYYNSFARAWEMLLGALVGALVPYIRWPMWLRTAAATVALAAVMSCGALIDGVAEFPGPWALVPVGATMLMILAGATLPSRPDTADRMPLPNRLLATGPLVALGTIAYSLYLWHWPLLIFWLSYTGHRHVDFVEGAAVLLVSGLLAYLTTQLVEDPLRSRASPSPTPAEPLPWRSRLRRPTMALGATVVLLAVTLTATAFTWRQHVTVLRAAGKELSVLNPQDYPGARALTEHVRVPALPMRPSVLEVKQDHPASTRDGCISDFVNPAVVNCIYGDPAATRTIALAGGSHAEHWLPALDLLGHAHHFKVVTYLKMGCPLSTEQVPLIMGNNAPYPQCREWVQRTMAELVSDRPDYVFTTTTRPWNIKSGDVMPATYIGIWQTLSDNNIPILGIRDTPWLVKNGQPFDPADCLAKKGGNPQSCAVKRSDVLADRNQTLDFVEQFPLLKVLDMSDAICRADVCRPVEGNVLIYHGAHHITPTYMRTMAHELGRQIAVATGWW</sequence>
<feature type="transmembrane region" description="Helical" evidence="1">
    <location>
        <begin position="145"/>
        <end position="164"/>
    </location>
</feature>
<evidence type="ECO:0000259" key="2">
    <source>
        <dbReference type="Pfam" id="PF01757"/>
    </source>
</evidence>
<keyword evidence="4" id="KW-0012">Acyltransferase</keyword>
<feature type="transmembrane region" description="Helical" evidence="1">
    <location>
        <begin position="176"/>
        <end position="195"/>
    </location>
</feature>
<dbReference type="PANTHER" id="PTHR23028">
    <property type="entry name" value="ACETYLTRANSFERASE"/>
    <property type="match status" value="1"/>
</dbReference>
<dbReference type="AlphaFoldDB" id="A0A2U3PH08"/>
<dbReference type="STRING" id="1841861.GCA_900157365_03572"/>